<dbReference type="InParanoid" id="G3W7L4"/>
<dbReference type="CTD" id="399671"/>
<sequence>MQVPDSAASNSPDKQTFNRLGQNPAFYHLKSGNKHDSFSGVPTVSPSNSRHCARTKKQYLKQASADFSFSKEVLEQWGLPSLPYSQYNFDHIYNTENIISKGTEFQARKAPKFSRQFSPSLMDLPSLPALQPITKGIQGPKKYKLRQSQKESSLGDALARSFSCPASEIMESQSPILLPITDWRADPREPWLKSIEKETRGWENIVLKKLSKRTARWIQNKKTLRATGPSSKWQNFLRHQYDWSHIRDELSSPSDLELVTQLEAEEVAEFEGVDMGTSTEEGNKPELLLPEYYRIPAYLPIKKKSEMTVGTNKTVEDIITERSLFRVPPVQKFQQINPRAGKYAYSTDNVFEQEIYFDLVHIIHQSGIKDDEIVLENLNHYCKHLPKAFPKGPEEWNYEPQPQRVSRPTRGAFRWTALPTPAKDLLQLSQETIGKTRRVKKDFSQKVEKNVSWEIQVLRKMLQEWKNAWFLTIRWQDATVEGLLRSLKNVQDEIKIEAIITCASAAVERPRFEVVVEDSDSEEIDSLPVDEIPKELQPLIKEALTHKKANVRMAAALCQYAIRAHDSQAQNIMQDALAKGNDADSWAAAQCLALDGVASFAVVKRILFQLFYRKDKETEEQSCVLLSHLSNKTSMIHTLLAVELNSCQWEDRIVACRALSRISGRSVNQDLKNKLVQLMWNDWNWGVRQAAAQTLGRMKLGKEVHDKIRTMLGQGNSQDRVDALSLIGWLKLMTAKLLPDFLNCFNDDFVAVRREACLAAGALRIKDKMVYDSLMKLVHSDPYWKIKAFAIRALGMIGQVSPQLIDLLLWAIHYEDEPGVRLEACRSILALQLQGDQIRDIFLDVLLLENHEAVLREINTAMKILNLKDRGNQVMLQMIKKKISELNQKELITNKIMKIEEIAETIRQETKYIYRSRPQKDIPSHIVDFFKDAFQDSDVPFTLSASDTCDMEKALAPLPASPIPSAYSKSPIFEKKIPKRLILNKRLKTIREKRIALGPFHKTKYSSKIE</sequence>
<dbReference type="GeneID" id="100919107"/>
<dbReference type="Pfam" id="PF13646">
    <property type="entry name" value="HEAT_2"/>
    <property type="match status" value="2"/>
</dbReference>
<protein>
    <submittedName>
        <fullName evidence="1">HEAT repeat containing 4</fullName>
    </submittedName>
</protein>
<dbReference type="STRING" id="9305.ENSSHAP00000011419"/>
<dbReference type="Proteomes" id="UP000007648">
    <property type="component" value="Unassembled WGS sequence"/>
</dbReference>
<accession>G3W7L4</accession>
<dbReference type="RefSeq" id="XP_031808416.1">
    <property type="nucleotide sequence ID" value="XM_031952556.1"/>
</dbReference>
<keyword evidence="2" id="KW-1185">Reference proteome</keyword>
<organism evidence="1 2">
    <name type="scientific">Sarcophilus harrisii</name>
    <name type="common">Tasmanian devil</name>
    <name type="synonym">Sarcophilus laniarius</name>
    <dbReference type="NCBI Taxonomy" id="9305"/>
    <lineage>
        <taxon>Eukaryota</taxon>
        <taxon>Metazoa</taxon>
        <taxon>Chordata</taxon>
        <taxon>Craniata</taxon>
        <taxon>Vertebrata</taxon>
        <taxon>Euteleostomi</taxon>
        <taxon>Mammalia</taxon>
        <taxon>Metatheria</taxon>
        <taxon>Dasyuromorphia</taxon>
        <taxon>Dasyuridae</taxon>
        <taxon>Sarcophilus</taxon>
    </lineage>
</organism>
<dbReference type="Ensembl" id="ENSSHAT00000011515.2">
    <property type="protein sequence ID" value="ENSSHAP00000011419.2"/>
    <property type="gene ID" value="ENSSHAG00000009817.2"/>
</dbReference>
<dbReference type="InterPro" id="IPR016024">
    <property type="entry name" value="ARM-type_fold"/>
</dbReference>
<dbReference type="PANTHER" id="PTHR12697">
    <property type="entry name" value="PBS LYASE HEAT-LIKE PROTEIN"/>
    <property type="match status" value="1"/>
</dbReference>
<evidence type="ECO:0000313" key="2">
    <source>
        <dbReference type="Proteomes" id="UP000007648"/>
    </source>
</evidence>
<reference evidence="1" key="3">
    <citation type="submission" date="2025-09" db="UniProtKB">
        <authorList>
            <consortium name="Ensembl"/>
        </authorList>
    </citation>
    <scope>IDENTIFICATION</scope>
</reference>
<dbReference type="AlphaFoldDB" id="G3W7L4"/>
<dbReference type="SUPFAM" id="SSF48371">
    <property type="entry name" value="ARM repeat"/>
    <property type="match status" value="1"/>
</dbReference>
<dbReference type="FunCoup" id="G3W7L4">
    <property type="interactions" value="13"/>
</dbReference>
<dbReference type="PANTHER" id="PTHR12697:SF20">
    <property type="entry name" value="HEAT REPEAT-CONTAINING PROTEIN 4"/>
    <property type="match status" value="1"/>
</dbReference>
<dbReference type="RefSeq" id="XP_031808417.1">
    <property type="nucleotide sequence ID" value="XM_031952557.1"/>
</dbReference>
<reference evidence="1" key="2">
    <citation type="submission" date="2025-08" db="UniProtKB">
        <authorList>
            <consortium name="Ensembl"/>
        </authorList>
    </citation>
    <scope>IDENTIFICATION</scope>
</reference>
<dbReference type="GO" id="GO:0016491">
    <property type="term" value="F:oxidoreductase activity"/>
    <property type="evidence" value="ECO:0007669"/>
    <property type="project" value="TreeGrafter"/>
</dbReference>
<dbReference type="GeneTree" id="ENSGT00390000013207"/>
<name>G3W7L4_SARHA</name>
<dbReference type="eggNOG" id="ENOG502QPUU">
    <property type="taxonomic scope" value="Eukaryota"/>
</dbReference>
<gene>
    <name evidence="1" type="primary">HEATR4</name>
</gene>
<dbReference type="KEGG" id="shr:100919107"/>
<dbReference type="Gene3D" id="1.25.10.10">
    <property type="entry name" value="Leucine-rich Repeat Variant"/>
    <property type="match status" value="1"/>
</dbReference>
<dbReference type="InterPro" id="IPR011989">
    <property type="entry name" value="ARM-like"/>
</dbReference>
<dbReference type="OrthoDB" id="5980716at2759"/>
<reference evidence="1 2" key="1">
    <citation type="journal article" date="2011" name="Proc. Natl. Acad. Sci. U.S.A.">
        <title>Genetic diversity and population structure of the endangered marsupial Sarcophilus harrisii (Tasmanian devil).</title>
        <authorList>
            <person name="Miller W."/>
            <person name="Hayes V.M."/>
            <person name="Ratan A."/>
            <person name="Petersen D.C."/>
            <person name="Wittekindt N.E."/>
            <person name="Miller J."/>
            <person name="Walenz B."/>
            <person name="Knight J."/>
            <person name="Qi J."/>
            <person name="Zhao F."/>
            <person name="Wang Q."/>
            <person name="Bedoya-Reina O.C."/>
            <person name="Katiyar N."/>
            <person name="Tomsho L.P."/>
            <person name="Kasson L.M."/>
            <person name="Hardie R.A."/>
            <person name="Woodbridge P."/>
            <person name="Tindall E.A."/>
            <person name="Bertelsen M.F."/>
            <person name="Dixon D."/>
            <person name="Pyecroft S."/>
            <person name="Helgen K.M."/>
            <person name="Lesk A.M."/>
            <person name="Pringle T.H."/>
            <person name="Patterson N."/>
            <person name="Zhang Y."/>
            <person name="Kreiss A."/>
            <person name="Woods G.M."/>
            <person name="Jones M.E."/>
            <person name="Schuster S.C."/>
        </authorList>
    </citation>
    <scope>NUCLEOTIDE SEQUENCE [LARGE SCALE GENOMIC DNA]</scope>
</reference>
<evidence type="ECO:0000313" key="1">
    <source>
        <dbReference type="Ensembl" id="ENSSHAP00000011419.2"/>
    </source>
</evidence>
<proteinExistence type="predicted"/>